<feature type="compositionally biased region" description="Polar residues" evidence="1">
    <location>
        <begin position="296"/>
        <end position="305"/>
    </location>
</feature>
<feature type="region of interest" description="Disordered" evidence="1">
    <location>
        <begin position="1356"/>
        <end position="1375"/>
    </location>
</feature>
<feature type="region of interest" description="Disordered" evidence="1">
    <location>
        <begin position="1121"/>
        <end position="1157"/>
    </location>
</feature>
<evidence type="ECO:0000313" key="3">
    <source>
        <dbReference type="Proteomes" id="UP001187415"/>
    </source>
</evidence>
<feature type="compositionally biased region" description="Basic and acidic residues" evidence="1">
    <location>
        <begin position="1405"/>
        <end position="1422"/>
    </location>
</feature>
<feature type="compositionally biased region" description="Basic residues" evidence="1">
    <location>
        <begin position="1326"/>
        <end position="1338"/>
    </location>
</feature>
<feature type="compositionally biased region" description="Polar residues" evidence="1">
    <location>
        <begin position="420"/>
        <end position="441"/>
    </location>
</feature>
<feature type="region of interest" description="Disordered" evidence="1">
    <location>
        <begin position="473"/>
        <end position="492"/>
    </location>
</feature>
<feature type="compositionally biased region" description="Basic and acidic residues" evidence="1">
    <location>
        <begin position="1358"/>
        <end position="1367"/>
    </location>
</feature>
<name>A0AA88MPB2_CHASR</name>
<feature type="compositionally biased region" description="Basic and acidic residues" evidence="1">
    <location>
        <begin position="811"/>
        <end position="825"/>
    </location>
</feature>
<feature type="region of interest" description="Disordered" evidence="1">
    <location>
        <begin position="556"/>
        <end position="649"/>
    </location>
</feature>
<organism evidence="2 3">
    <name type="scientific">Channa striata</name>
    <name type="common">Snakehead murrel</name>
    <name type="synonym">Ophicephalus striatus</name>
    <dbReference type="NCBI Taxonomy" id="64152"/>
    <lineage>
        <taxon>Eukaryota</taxon>
        <taxon>Metazoa</taxon>
        <taxon>Chordata</taxon>
        <taxon>Craniata</taxon>
        <taxon>Vertebrata</taxon>
        <taxon>Euteleostomi</taxon>
        <taxon>Actinopterygii</taxon>
        <taxon>Neopterygii</taxon>
        <taxon>Teleostei</taxon>
        <taxon>Neoteleostei</taxon>
        <taxon>Acanthomorphata</taxon>
        <taxon>Anabantaria</taxon>
        <taxon>Anabantiformes</taxon>
        <taxon>Channoidei</taxon>
        <taxon>Channidae</taxon>
        <taxon>Channa</taxon>
    </lineage>
</organism>
<feature type="compositionally biased region" description="Polar residues" evidence="1">
    <location>
        <begin position="1092"/>
        <end position="1109"/>
    </location>
</feature>
<feature type="region of interest" description="Disordered" evidence="1">
    <location>
        <begin position="411"/>
        <end position="441"/>
    </location>
</feature>
<dbReference type="Proteomes" id="UP001187415">
    <property type="component" value="Unassembled WGS sequence"/>
</dbReference>
<evidence type="ECO:0000313" key="2">
    <source>
        <dbReference type="EMBL" id="KAK2842015.1"/>
    </source>
</evidence>
<feature type="compositionally biased region" description="Polar residues" evidence="1">
    <location>
        <begin position="618"/>
        <end position="633"/>
    </location>
</feature>
<feature type="compositionally biased region" description="Polar residues" evidence="1">
    <location>
        <begin position="556"/>
        <end position="566"/>
    </location>
</feature>
<feature type="region of interest" description="Disordered" evidence="1">
    <location>
        <begin position="1087"/>
        <end position="1109"/>
    </location>
</feature>
<reference evidence="2" key="1">
    <citation type="submission" date="2023-07" db="EMBL/GenBank/DDBJ databases">
        <title>Chromosome-level Genome Assembly of Striped Snakehead (Channa striata).</title>
        <authorList>
            <person name="Liu H."/>
        </authorList>
    </citation>
    <scope>NUCLEOTIDE SEQUENCE</scope>
    <source>
        <strain evidence="2">Gz</strain>
        <tissue evidence="2">Muscle</tissue>
    </source>
</reference>
<feature type="region of interest" description="Disordered" evidence="1">
    <location>
        <begin position="16"/>
        <end position="50"/>
    </location>
</feature>
<feature type="compositionally biased region" description="Polar residues" evidence="1">
    <location>
        <begin position="1125"/>
        <end position="1137"/>
    </location>
</feature>
<protein>
    <submittedName>
        <fullName evidence="2">Uncharacterized protein</fullName>
    </submittedName>
</protein>
<gene>
    <name evidence="2" type="ORF">Q5P01_012215</name>
</gene>
<evidence type="ECO:0000256" key="1">
    <source>
        <dbReference type="SAM" id="MobiDB-lite"/>
    </source>
</evidence>
<accession>A0AA88MPB2</accession>
<feature type="region of interest" description="Disordered" evidence="1">
    <location>
        <begin position="1326"/>
        <end position="1351"/>
    </location>
</feature>
<dbReference type="EMBL" id="JAUPFM010000009">
    <property type="protein sequence ID" value="KAK2842015.1"/>
    <property type="molecule type" value="Genomic_DNA"/>
</dbReference>
<feature type="region of interest" description="Disordered" evidence="1">
    <location>
        <begin position="979"/>
        <end position="1003"/>
    </location>
</feature>
<comment type="caution">
    <text evidence="2">The sequence shown here is derived from an EMBL/GenBank/DDBJ whole genome shotgun (WGS) entry which is preliminary data.</text>
</comment>
<proteinExistence type="predicted"/>
<feature type="compositionally biased region" description="Polar residues" evidence="1">
    <location>
        <begin position="574"/>
        <end position="589"/>
    </location>
</feature>
<feature type="compositionally biased region" description="Polar residues" evidence="1">
    <location>
        <begin position="20"/>
        <end position="50"/>
    </location>
</feature>
<feature type="compositionally biased region" description="Polar residues" evidence="1">
    <location>
        <begin position="988"/>
        <end position="1001"/>
    </location>
</feature>
<keyword evidence="3" id="KW-1185">Reference proteome</keyword>
<feature type="region of interest" description="Disordered" evidence="1">
    <location>
        <begin position="811"/>
        <end position="844"/>
    </location>
</feature>
<feature type="compositionally biased region" description="Basic residues" evidence="1">
    <location>
        <begin position="1146"/>
        <end position="1156"/>
    </location>
</feature>
<feature type="region of interest" description="Disordered" evidence="1">
    <location>
        <begin position="1405"/>
        <end position="1438"/>
    </location>
</feature>
<sequence length="1471" mass="163305">MRIQQAGTANNCQYMKANSGVRQPQSAHPNFSDGGNRSMTNCQTSAAPHQRLSFQQPAGHDSNFYLRSLLQSSSPVHQTGNPGVMVTDGFQGPTQHNFCHNSAPNSSPPSPPRLMMPNSTYPHQDMPPYCNRLVHRNQSTWTQDSNFGSDLQHYRVQNPPHQNVNRELMQPISAYTTTAPSLVSKQDTSTMMSATSSNRQAVPIPIHRQNSPQHGLPPSSPPCYNTAVRQLCRNDSYTAKSLSSEQILHASSLNQKKQYASQINTTQNIRQETSNSYRNQYEINNFVSKGNSVPFNPTAGTQQKMPTVGRTVDSLQRSDTAGSDGRRLLHPSSSSRGKQVVSEVKMTESNQTLQPVTATKGHINNSNIYQLLLLFSEKYLSKTTQKVASRTQHFANVPPQQNSAADSLNVTATVDGRGNGNQAHSTLSKKSLPGSNDSNDLSQLQLFENTSPQKDKPQLSAAKSNEMLETLETLSPDKQSDSSVHSSPGHPGARAVAIVQPLSQKYYLATSRGSSFNAINEWNKCSTADESQSNPDKVCISPVAKKQAVHLRDGFNLSTENANQMRPNGLPVNRSATSNDDALSSSSAGPQDLWQKGADDTRSELAINMPADPPVDTAGQQSVSSELLGSQHSNMDKRETPTELSSLPTTPWTTVMLSNLIMDEEKAQKELKDFTQPDPASKILNMFWNGNCKMLSDSLKTGWYKDLIADVMECCHKQADDSVVLLQVKHTFGELIKSYHVLSHNEVYSEPTYKSSWLNVNEQLDDIDKEFGFPWSLKHRLIVLENDSEPDQDRRISSSIPAEIETEVPKKVLSKTELEPVDSDKKKHSPSAESVLPQASSPSKTDCVDFSDPYYAFKIQVLPPEEAKMIFKQIEGTMAQSVDVDSGQSEEVVNSPTEGELHEVKDVTLKESKQEDESVSAIKQICCLSKWLEIIAGSNGPLINKCQCKEEQSLKDSTEKTLVKDETIAEKSLIRFDPKFHSPVKGENQGNNGDNQASSGEKNPIITVRFPEFSDGHTKTIDLNEDNKPHIYFDKETTDILHISINDSESSIILISEDEAEANSSSENEFAKQMPAPGIMIKDPEEECAQDQLKSAVNRPSNDSENSKCTEIANQISDPEEHCAQAQQTSTNVTASSPEPPEEKHKARKRKRKRLGSKGGILPFVHITKKCKHAVDRDSQPVFKGVKCKKDFVDAPETKPLATNGRTVELMLFGSACQDKCAVTDRSRQISSPKSTAPPLPPEVLTMHLSPLKRTGHAPAGPHSAKERIREKWRSLPPAQIRQRGKWRTQKCPFASISGASFRKPETVSTNTMEPQVSSEMRMWNKNRKHSLSLKRRSPSNEGKRRNKKMKVAATLKQSDDQVRSECDNGSQAGIPQKENSVLRFNVLPNTFNFKYGSSEMKEITDPVSDIPDHAKNQDKYPRKTNRRQTGITWYPDSEKYCPLPSPPVPKMAGLFQEFQKKYMQKAQTNK</sequence>
<feature type="compositionally biased region" description="Polar residues" evidence="1">
    <location>
        <begin position="473"/>
        <end position="486"/>
    </location>
</feature>
<feature type="region of interest" description="Disordered" evidence="1">
    <location>
        <begin position="296"/>
        <end position="338"/>
    </location>
</feature>